<gene>
    <name evidence="2" type="ORF">J5N97_020231</name>
</gene>
<comment type="caution">
    <text evidence="2">The sequence shown here is derived from an EMBL/GenBank/DDBJ whole genome shotgun (WGS) entry which is preliminary data.</text>
</comment>
<evidence type="ECO:0000256" key="1">
    <source>
        <dbReference type="SAM" id="MobiDB-lite"/>
    </source>
</evidence>
<dbReference type="EMBL" id="JAGGNH010000005">
    <property type="protein sequence ID" value="KAJ0972272.1"/>
    <property type="molecule type" value="Genomic_DNA"/>
</dbReference>
<protein>
    <submittedName>
        <fullName evidence="2">Uncharacterized protein</fullName>
    </submittedName>
</protein>
<name>A0A9D5HDG4_9LILI</name>
<accession>A0A9D5HDG4</accession>
<dbReference type="Proteomes" id="UP001085076">
    <property type="component" value="Miscellaneous, Linkage group lg05"/>
</dbReference>
<sequence>MPVEQGHLSHKQPAPLALSFPGDHKSSVPSFKAKGKLGPTGVASAELSRLRGSILVTTPAYDSPSGRVLLIRFFPD</sequence>
<evidence type="ECO:0000313" key="3">
    <source>
        <dbReference type="Proteomes" id="UP001085076"/>
    </source>
</evidence>
<reference evidence="2" key="2">
    <citation type="journal article" date="2022" name="Hortic Res">
        <title>The genome of Dioscorea zingiberensis sheds light on the biosynthesis, origin and evolution of the medicinally important diosgenin saponins.</title>
        <authorList>
            <person name="Li Y."/>
            <person name="Tan C."/>
            <person name="Li Z."/>
            <person name="Guo J."/>
            <person name="Li S."/>
            <person name="Chen X."/>
            <person name="Wang C."/>
            <person name="Dai X."/>
            <person name="Yang H."/>
            <person name="Song W."/>
            <person name="Hou L."/>
            <person name="Xu J."/>
            <person name="Tong Z."/>
            <person name="Xu A."/>
            <person name="Yuan X."/>
            <person name="Wang W."/>
            <person name="Yang Q."/>
            <person name="Chen L."/>
            <person name="Sun Z."/>
            <person name="Wang K."/>
            <person name="Pan B."/>
            <person name="Chen J."/>
            <person name="Bao Y."/>
            <person name="Liu F."/>
            <person name="Qi X."/>
            <person name="Gang D.R."/>
            <person name="Wen J."/>
            <person name="Li J."/>
        </authorList>
    </citation>
    <scope>NUCLEOTIDE SEQUENCE</scope>
    <source>
        <strain evidence="2">Dzin_1.0</strain>
    </source>
</reference>
<reference evidence="2" key="1">
    <citation type="submission" date="2021-03" db="EMBL/GenBank/DDBJ databases">
        <authorList>
            <person name="Li Z."/>
            <person name="Yang C."/>
        </authorList>
    </citation>
    <scope>NUCLEOTIDE SEQUENCE</scope>
    <source>
        <strain evidence="2">Dzin_1.0</strain>
        <tissue evidence="2">Leaf</tissue>
    </source>
</reference>
<feature type="region of interest" description="Disordered" evidence="1">
    <location>
        <begin position="1"/>
        <end position="23"/>
    </location>
</feature>
<evidence type="ECO:0000313" key="2">
    <source>
        <dbReference type="EMBL" id="KAJ0972272.1"/>
    </source>
</evidence>
<dbReference type="AlphaFoldDB" id="A0A9D5HDG4"/>
<proteinExistence type="predicted"/>
<keyword evidence="3" id="KW-1185">Reference proteome</keyword>
<organism evidence="2 3">
    <name type="scientific">Dioscorea zingiberensis</name>
    <dbReference type="NCBI Taxonomy" id="325984"/>
    <lineage>
        <taxon>Eukaryota</taxon>
        <taxon>Viridiplantae</taxon>
        <taxon>Streptophyta</taxon>
        <taxon>Embryophyta</taxon>
        <taxon>Tracheophyta</taxon>
        <taxon>Spermatophyta</taxon>
        <taxon>Magnoliopsida</taxon>
        <taxon>Liliopsida</taxon>
        <taxon>Dioscoreales</taxon>
        <taxon>Dioscoreaceae</taxon>
        <taxon>Dioscorea</taxon>
    </lineage>
</organism>